<dbReference type="Proteomes" id="UP001205609">
    <property type="component" value="Unassembled WGS sequence"/>
</dbReference>
<keyword evidence="4" id="KW-1185">Reference proteome</keyword>
<feature type="region of interest" description="Disordered" evidence="1">
    <location>
        <begin position="114"/>
        <end position="133"/>
    </location>
</feature>
<evidence type="ECO:0000313" key="3">
    <source>
        <dbReference type="EMBL" id="MCS4485324.1"/>
    </source>
</evidence>
<organism evidence="3 4">
    <name type="scientific">Staphylococcus americanisciuri</name>
    <dbReference type="NCBI Taxonomy" id="2973940"/>
    <lineage>
        <taxon>Bacteria</taxon>
        <taxon>Bacillati</taxon>
        <taxon>Bacillota</taxon>
        <taxon>Bacilli</taxon>
        <taxon>Bacillales</taxon>
        <taxon>Staphylococcaceae</taxon>
        <taxon>Staphylococcus</taxon>
    </lineage>
</organism>
<name>A0ABT2EYQ4_9STAP</name>
<feature type="region of interest" description="Disordered" evidence="1">
    <location>
        <begin position="208"/>
        <end position="315"/>
    </location>
</feature>
<sequence>MEKNEQTQQIHVNDQNNLDFALSFIAGTLIGSAIGYAVKPFVTQAIHYTKKHELTDVTKQTQQIRQEAVRKAEAIKAKAQQIKAEALHQNANKKEASSVAEREAQLRAIRNEVDSDKLEAPTKPTYHFSDTKDQPVDLSSLKARKQVLNNSVEEAPVENSAKEEVPVSSLAAIRQALEVDKQREEVSEEILVEKQKPVESKIQEATVEQRIPQTHQEAWFDNGVITHDKPSQTKPMSGRKKATKTPKKKTQQSAKKRGTSKKTTQLAAKAPSQKTTAPKAQVKQGQSKKRQPKNHQQTAKKTTNKVDKHTFNSNK</sequence>
<accession>A0ABT2EYQ4</accession>
<feature type="compositionally biased region" description="Basic residues" evidence="1">
    <location>
        <begin position="237"/>
        <end position="260"/>
    </location>
</feature>
<keyword evidence="2" id="KW-1133">Transmembrane helix</keyword>
<keyword evidence="2" id="KW-0472">Membrane</keyword>
<evidence type="ECO:0000256" key="2">
    <source>
        <dbReference type="SAM" id="Phobius"/>
    </source>
</evidence>
<feature type="compositionally biased region" description="Polar residues" evidence="1">
    <location>
        <begin position="261"/>
        <end position="278"/>
    </location>
</feature>
<gene>
    <name evidence="3" type="ORF">NXS11_00295</name>
</gene>
<dbReference type="RefSeq" id="WP_259197689.1">
    <property type="nucleotide sequence ID" value="NZ_JANUXY010000001.1"/>
</dbReference>
<dbReference type="EMBL" id="JANUXY010000001">
    <property type="protein sequence ID" value="MCS4485324.1"/>
    <property type="molecule type" value="Genomic_DNA"/>
</dbReference>
<reference evidence="3 4" key="1">
    <citation type="journal article" date="2023" name="Int. J. Syst. Evol. Microbiol.">
        <title>Streptococcus sciuri sp. nov., Staphylococcus marylandisciuri sp. nov. and Staphylococcus americanisciuri sp. nov., isolated from faeces of eastern grey squirrel (Sciurus carolinensis).</title>
        <authorList>
            <person name="Volokhov D.V."/>
            <person name="Zagorodnyaya T.A."/>
            <person name="Furtak V.A."/>
            <person name="Nattanmai G."/>
            <person name="Randall L."/>
            <person name="Jose S."/>
            <person name="Gao Y."/>
            <person name="Eisenberg T."/>
            <person name="Delmonte P."/>
            <person name="Blom J."/>
            <person name="Mitchell K.K."/>
        </authorList>
    </citation>
    <scope>NUCLEOTIDE SEQUENCE [LARGE SCALE GENOMIC DNA]</scope>
    <source>
        <strain evidence="3 4">GRT3</strain>
    </source>
</reference>
<evidence type="ECO:0000313" key="4">
    <source>
        <dbReference type="Proteomes" id="UP001205609"/>
    </source>
</evidence>
<comment type="caution">
    <text evidence="3">The sequence shown here is derived from an EMBL/GenBank/DDBJ whole genome shotgun (WGS) entry which is preliminary data.</text>
</comment>
<proteinExistence type="predicted"/>
<feature type="compositionally biased region" description="Basic and acidic residues" evidence="1">
    <location>
        <begin position="304"/>
        <end position="315"/>
    </location>
</feature>
<feature type="transmembrane region" description="Helical" evidence="2">
    <location>
        <begin position="20"/>
        <end position="38"/>
    </location>
</feature>
<protein>
    <recommendedName>
        <fullName evidence="5">Maebl</fullName>
    </recommendedName>
</protein>
<evidence type="ECO:0000256" key="1">
    <source>
        <dbReference type="SAM" id="MobiDB-lite"/>
    </source>
</evidence>
<evidence type="ECO:0008006" key="5">
    <source>
        <dbReference type="Google" id="ProtNLM"/>
    </source>
</evidence>
<keyword evidence="2" id="KW-0812">Transmembrane</keyword>